<proteinExistence type="predicted"/>
<accession>A0A2U8PVB1</accession>
<dbReference type="AlphaFoldDB" id="A0A2U8PVB1"/>
<dbReference type="RefSeq" id="WP_094890449.1">
    <property type="nucleotide sequence ID" value="NZ_CP029426.2"/>
</dbReference>
<dbReference type="OrthoDB" id="582170at2"/>
<feature type="modified residue" description="4-aspartylphosphate" evidence="2">
    <location>
        <position position="61"/>
    </location>
</feature>
<dbReference type="SMART" id="SM00448">
    <property type="entry name" value="REC"/>
    <property type="match status" value="1"/>
</dbReference>
<evidence type="ECO:0000256" key="3">
    <source>
        <dbReference type="SAM" id="MobiDB-lite"/>
    </source>
</evidence>
<dbReference type="Gene3D" id="3.40.50.2300">
    <property type="match status" value="1"/>
</dbReference>
<evidence type="ECO:0000313" key="5">
    <source>
        <dbReference type="EMBL" id="AWM01445.1"/>
    </source>
</evidence>
<dbReference type="Proteomes" id="UP000215884">
    <property type="component" value="Chromosome"/>
</dbReference>
<keyword evidence="1 2" id="KW-0597">Phosphoprotein</keyword>
<dbReference type="InterPro" id="IPR011006">
    <property type="entry name" value="CheY-like_superfamily"/>
</dbReference>
<dbReference type="InterPro" id="IPR050595">
    <property type="entry name" value="Bact_response_regulator"/>
</dbReference>
<protein>
    <recommendedName>
        <fullName evidence="4">Response regulatory domain-containing protein</fullName>
    </recommendedName>
</protein>
<dbReference type="PANTHER" id="PTHR44591:SF24">
    <property type="entry name" value="PROTEIN-GLUTAMATE METHYLESTERASE_PROTEIN-GLUTAMINE GLUTAMINASE 1"/>
    <property type="match status" value="1"/>
</dbReference>
<gene>
    <name evidence="5" type="ORF">CIT40_16325</name>
</gene>
<evidence type="ECO:0000259" key="4">
    <source>
        <dbReference type="PROSITE" id="PS50110"/>
    </source>
</evidence>
<sequence length="145" mass="15606">MKPETDLAGQRVFVVEDESLVMMLLEDSLVDAGCEIAGMASRVDDALAKAAALSYDVAVLDVNLNGRQTFEVARCIAERGIPYVFATGYGPASLLADFRHVPILQKPFQQQDLETALRQALAAQSERNETAPPGELPATQTCPLA</sequence>
<reference evidence="5 6" key="1">
    <citation type="journal article" date="2017" name="Syst. Appl. Microbiol.">
        <title>Soybeans inoculated with root zone soils of Canadian native legumes harbour diverse and novel Bradyrhizobium spp. that possess agricultural potential.</title>
        <authorList>
            <person name="Bromfield E.S.P."/>
            <person name="Cloutier S."/>
            <person name="Tambong J.T."/>
            <person name="Tran Thi T.V."/>
        </authorList>
    </citation>
    <scope>NUCLEOTIDE SEQUENCE [LARGE SCALE GENOMIC DNA]</scope>
    <source>
        <strain evidence="5 6">39S1MB</strain>
    </source>
</reference>
<dbReference type="SUPFAM" id="SSF52172">
    <property type="entry name" value="CheY-like"/>
    <property type="match status" value="1"/>
</dbReference>
<dbReference type="GO" id="GO:0000160">
    <property type="term" value="P:phosphorelay signal transduction system"/>
    <property type="evidence" value="ECO:0007669"/>
    <property type="project" value="InterPro"/>
</dbReference>
<dbReference type="KEGG" id="brq:CIT40_16325"/>
<dbReference type="PANTHER" id="PTHR44591">
    <property type="entry name" value="STRESS RESPONSE REGULATOR PROTEIN 1"/>
    <property type="match status" value="1"/>
</dbReference>
<dbReference type="Pfam" id="PF00072">
    <property type="entry name" value="Response_reg"/>
    <property type="match status" value="1"/>
</dbReference>
<reference evidence="5 6" key="2">
    <citation type="journal article" date="2019" name="Int. J. Syst. Evol. Microbiol.">
        <title>Description and complete genome sequence of Bradyrhizobium amphicarpaeae sp. nov., harbouring photosystem and nitrogen-fixation genes.</title>
        <authorList>
            <person name="Bromfield E.S.P."/>
            <person name="Cloutier S."/>
            <person name="Nguyen H.D.T."/>
        </authorList>
    </citation>
    <scope>NUCLEOTIDE SEQUENCE [LARGE SCALE GENOMIC DNA]</scope>
    <source>
        <strain evidence="5 6">39S1MB</strain>
    </source>
</reference>
<evidence type="ECO:0000256" key="2">
    <source>
        <dbReference type="PROSITE-ProRule" id="PRU00169"/>
    </source>
</evidence>
<keyword evidence="6" id="KW-1185">Reference proteome</keyword>
<evidence type="ECO:0000256" key="1">
    <source>
        <dbReference type="ARBA" id="ARBA00022553"/>
    </source>
</evidence>
<feature type="domain" description="Response regulatory" evidence="4">
    <location>
        <begin position="11"/>
        <end position="121"/>
    </location>
</feature>
<organism evidence="5 6">
    <name type="scientific">Bradyrhizobium amphicarpaeae</name>
    <dbReference type="NCBI Taxonomy" id="1404768"/>
    <lineage>
        <taxon>Bacteria</taxon>
        <taxon>Pseudomonadati</taxon>
        <taxon>Pseudomonadota</taxon>
        <taxon>Alphaproteobacteria</taxon>
        <taxon>Hyphomicrobiales</taxon>
        <taxon>Nitrobacteraceae</taxon>
        <taxon>Bradyrhizobium</taxon>
    </lineage>
</organism>
<name>A0A2U8PVB1_9BRAD</name>
<dbReference type="InterPro" id="IPR001789">
    <property type="entry name" value="Sig_transdc_resp-reg_receiver"/>
</dbReference>
<feature type="region of interest" description="Disordered" evidence="3">
    <location>
        <begin position="123"/>
        <end position="145"/>
    </location>
</feature>
<dbReference type="PROSITE" id="PS50110">
    <property type="entry name" value="RESPONSE_REGULATORY"/>
    <property type="match status" value="1"/>
</dbReference>
<evidence type="ECO:0000313" key="6">
    <source>
        <dbReference type="Proteomes" id="UP000215884"/>
    </source>
</evidence>
<dbReference type="EMBL" id="CP029426">
    <property type="protein sequence ID" value="AWM01445.1"/>
    <property type="molecule type" value="Genomic_DNA"/>
</dbReference>